<dbReference type="SUPFAM" id="SSF53335">
    <property type="entry name" value="S-adenosyl-L-methionine-dependent methyltransferases"/>
    <property type="match status" value="1"/>
</dbReference>
<keyword evidence="5" id="KW-1185">Reference proteome</keyword>
<dbReference type="Proteomes" id="UP000002949">
    <property type="component" value="Unassembled WGS sequence"/>
</dbReference>
<sequence>MEQALLRTPARHKLESIILSSDDEVWQPTRRLVDLAIRAASRAADISFPDLDSRKAKEPRWYRTWPGEHYRLLAALVADLEALTVIEIGTWTGMGTLSIASALPPGGRVVTFDIVPWNSLKRSWFRQADFADGRIVQHLADVTKPEGMEPYRSLFAEADFIFIDAPKDGVTEQNFIDTLGALTLPKNPIVMFDDTRVLNMIHIWRQLKRPKLDITSFGHWSGTGLVDWNGKAGTRKSLAAE</sequence>
<proteinExistence type="predicted"/>
<gene>
    <name evidence="4" type="ORF">MEA186_06837</name>
</gene>
<dbReference type="KEGG" id="mamo:A6B35_20125"/>
<dbReference type="AlphaFoldDB" id="G6Y684"/>
<evidence type="ECO:0000313" key="4">
    <source>
        <dbReference type="EMBL" id="EHH12761.1"/>
    </source>
</evidence>
<dbReference type="OrthoDB" id="9799672at2"/>
<reference evidence="4 5" key="1">
    <citation type="journal article" date="2012" name="J. Bacteriol.">
        <title>Draft Genome Sequence of Plant Growth-Promoting Rhizobium Mesorhizobium amorphae, Isolated from Zinc-Lead Mine Tailings.</title>
        <authorList>
            <person name="Hao X."/>
            <person name="Lin Y."/>
            <person name="Johnstone L."/>
            <person name="Baltrus D.A."/>
            <person name="Miller S.J."/>
            <person name="Wei G."/>
            <person name="Rensing C."/>
        </authorList>
    </citation>
    <scope>NUCLEOTIDE SEQUENCE [LARGE SCALE GENOMIC DNA]</scope>
    <source>
        <strain evidence="4 5">CCNWGS0123</strain>
    </source>
</reference>
<organism evidence="4 5">
    <name type="scientific">Mesorhizobium amorphae CCNWGS0123</name>
    <dbReference type="NCBI Taxonomy" id="1082933"/>
    <lineage>
        <taxon>Bacteria</taxon>
        <taxon>Pseudomonadati</taxon>
        <taxon>Pseudomonadota</taxon>
        <taxon>Alphaproteobacteria</taxon>
        <taxon>Hyphomicrobiales</taxon>
        <taxon>Phyllobacteriaceae</taxon>
        <taxon>Mesorhizobium</taxon>
    </lineage>
</organism>
<keyword evidence="2 4" id="KW-0808">Transferase</keyword>
<evidence type="ECO:0000256" key="3">
    <source>
        <dbReference type="ARBA" id="ARBA00022691"/>
    </source>
</evidence>
<dbReference type="GO" id="GO:0032259">
    <property type="term" value="P:methylation"/>
    <property type="evidence" value="ECO:0007669"/>
    <property type="project" value="UniProtKB-KW"/>
</dbReference>
<dbReference type="InterPro" id="IPR029063">
    <property type="entry name" value="SAM-dependent_MTases_sf"/>
</dbReference>
<accession>G6Y684</accession>
<dbReference type="STRING" id="1082933.A6B35_20125"/>
<dbReference type="PATRIC" id="fig|1082933.3.peg.1292"/>
<name>G6Y684_9HYPH</name>
<evidence type="ECO:0000256" key="2">
    <source>
        <dbReference type="ARBA" id="ARBA00022679"/>
    </source>
</evidence>
<dbReference type="Pfam" id="PF01596">
    <property type="entry name" value="Methyltransf_3"/>
    <property type="match status" value="1"/>
</dbReference>
<dbReference type="GO" id="GO:0008171">
    <property type="term" value="F:O-methyltransferase activity"/>
    <property type="evidence" value="ECO:0007669"/>
    <property type="project" value="InterPro"/>
</dbReference>
<dbReference type="eggNOG" id="COG4122">
    <property type="taxonomic scope" value="Bacteria"/>
</dbReference>
<dbReference type="InterPro" id="IPR002935">
    <property type="entry name" value="SAM_O-MeTrfase"/>
</dbReference>
<evidence type="ECO:0000313" key="5">
    <source>
        <dbReference type="Proteomes" id="UP000002949"/>
    </source>
</evidence>
<protein>
    <submittedName>
        <fullName evidence="4">O-methyltransferase family 3</fullName>
    </submittedName>
</protein>
<keyword evidence="1 4" id="KW-0489">Methyltransferase</keyword>
<evidence type="ECO:0000256" key="1">
    <source>
        <dbReference type="ARBA" id="ARBA00022603"/>
    </source>
</evidence>
<dbReference type="Gene3D" id="3.40.50.150">
    <property type="entry name" value="Vaccinia Virus protein VP39"/>
    <property type="match status" value="1"/>
</dbReference>
<keyword evidence="3" id="KW-0949">S-adenosyl-L-methionine</keyword>
<dbReference type="EMBL" id="AGSN01000068">
    <property type="protein sequence ID" value="EHH12761.1"/>
    <property type="molecule type" value="Genomic_DNA"/>
</dbReference>